<dbReference type="InterPro" id="IPR001305">
    <property type="entry name" value="HSP_DnaJ_Cys-rich_dom"/>
</dbReference>
<dbReference type="GO" id="GO:0031072">
    <property type="term" value="F:heat shock protein binding"/>
    <property type="evidence" value="ECO:0007669"/>
    <property type="project" value="InterPro"/>
</dbReference>
<proteinExistence type="predicted"/>
<name>Q8TT16_METAC</name>
<dbReference type="HOGENOM" id="CLU_2032852_0_0_2"/>
<organism evidence="1 2">
    <name type="scientific">Methanosarcina acetivorans (strain ATCC 35395 / DSM 2834 / JCM 12185 / C2A)</name>
    <dbReference type="NCBI Taxonomy" id="188937"/>
    <lineage>
        <taxon>Archaea</taxon>
        <taxon>Methanobacteriati</taxon>
        <taxon>Methanobacteriota</taxon>
        <taxon>Stenosarchaea group</taxon>
        <taxon>Methanomicrobia</taxon>
        <taxon>Methanosarcinales</taxon>
        <taxon>Methanosarcinaceae</taxon>
        <taxon>Methanosarcina</taxon>
    </lineage>
</organism>
<accession>Q8TT16</accession>
<sequence length="121" mass="13183">MSTKIRQLRYNTFFFIFLQDFLIQNAENMYQRIFCLGNTPVLVNQEGDGMLHTYIDTEYAPEKCSLCNGTGYADGRICEACGGQGNVLVAQPAIICPLCGGSGNMETGTCRACGGSGWALF</sequence>
<protein>
    <recommendedName>
        <fullName evidence="3">CR-type domain-containing protein</fullName>
    </recommendedName>
</protein>
<reference evidence="1 2" key="1">
    <citation type="journal article" date="2002" name="Genome Res.">
        <title>The genome of Methanosarcina acetivorans reveals extensive metabolic and physiological diversity.</title>
        <authorList>
            <person name="Galagan J.E."/>
            <person name="Nusbaum C."/>
            <person name="Roy A."/>
            <person name="Endrizzi M.G."/>
            <person name="Macdonald P."/>
            <person name="FitzHugh W."/>
            <person name="Calvo S."/>
            <person name="Engels R."/>
            <person name="Smirnov S."/>
            <person name="Atnoor D."/>
            <person name="Brown A."/>
            <person name="Allen N."/>
            <person name="Naylor J."/>
            <person name="Stange-Thomann N."/>
            <person name="DeArellano K."/>
            <person name="Johnson R."/>
            <person name="Linton L."/>
            <person name="McEwan P."/>
            <person name="McKernan K."/>
            <person name="Talamas J."/>
            <person name="Tirrell A."/>
            <person name="Ye W."/>
            <person name="Zimmer A."/>
            <person name="Barber R.D."/>
            <person name="Cann I."/>
            <person name="Graham D.E."/>
            <person name="Grahame D.A."/>
            <person name="Guss A."/>
            <person name="Hedderich R."/>
            <person name="Ingram-Smith C."/>
            <person name="Kuettner C.H."/>
            <person name="Krzycki J.A."/>
            <person name="Leigh J.A."/>
            <person name="Li W."/>
            <person name="Liu J."/>
            <person name="Mukhopadhyay B."/>
            <person name="Reeve J.N."/>
            <person name="Smith K."/>
            <person name="Springer T.A."/>
            <person name="Umayam L.A."/>
            <person name="White O."/>
            <person name="White R.H."/>
            <person name="de Macario E.C."/>
            <person name="Ferry J.G."/>
            <person name="Jarrell K.F."/>
            <person name="Jing H."/>
            <person name="Macario A.J.L."/>
            <person name="Paulsen I."/>
            <person name="Pritchett M."/>
            <person name="Sowers K.R."/>
            <person name="Swanson R.V."/>
            <person name="Zinder S.H."/>
            <person name="Lander E."/>
            <person name="Metcalf W.W."/>
            <person name="Birren B."/>
        </authorList>
    </citation>
    <scope>NUCLEOTIDE SEQUENCE [LARGE SCALE GENOMIC DNA]</scope>
    <source>
        <strain evidence="2">ATCC 35395 / DSM 2834 / JCM 12185 / C2A</strain>
    </source>
</reference>
<evidence type="ECO:0000313" key="1">
    <source>
        <dbReference type="EMBL" id="AAM04067.1"/>
    </source>
</evidence>
<dbReference type="Gene3D" id="2.10.230.10">
    <property type="entry name" value="Heat shock protein DnaJ, cysteine-rich domain"/>
    <property type="match status" value="1"/>
</dbReference>
<dbReference type="InterPro" id="IPR036410">
    <property type="entry name" value="HSP_DnaJ_Cys-rich_dom_sf"/>
</dbReference>
<dbReference type="EMBL" id="AE010299">
    <property type="protein sequence ID" value="AAM04067.1"/>
    <property type="molecule type" value="Genomic_DNA"/>
</dbReference>
<evidence type="ECO:0008006" key="3">
    <source>
        <dbReference type="Google" id="ProtNLM"/>
    </source>
</evidence>
<dbReference type="Proteomes" id="UP000002487">
    <property type="component" value="Chromosome"/>
</dbReference>
<dbReference type="EnsemblBacteria" id="AAM04067">
    <property type="protein sequence ID" value="AAM04067"/>
    <property type="gene ID" value="MA_0624"/>
</dbReference>
<dbReference type="CDD" id="cd10719">
    <property type="entry name" value="DnaJ_zf"/>
    <property type="match status" value="1"/>
</dbReference>
<gene>
    <name evidence="1" type="ordered locus">MA_0624</name>
</gene>
<dbReference type="GO" id="GO:0051082">
    <property type="term" value="F:unfolded protein binding"/>
    <property type="evidence" value="ECO:0007669"/>
    <property type="project" value="InterPro"/>
</dbReference>
<dbReference type="AlphaFoldDB" id="Q8TT16"/>
<keyword evidence="2" id="KW-1185">Reference proteome</keyword>
<dbReference type="STRING" id="188937.MA_0624"/>
<dbReference type="InParanoid" id="Q8TT16"/>
<dbReference type="KEGG" id="mac:MA_0624"/>
<evidence type="ECO:0000313" key="2">
    <source>
        <dbReference type="Proteomes" id="UP000002487"/>
    </source>
</evidence>
<dbReference type="SUPFAM" id="SSF57938">
    <property type="entry name" value="DnaJ/Hsp40 cysteine-rich domain"/>
    <property type="match status" value="1"/>
</dbReference>